<comment type="caution">
    <text evidence="2">The sequence shown here is derived from an EMBL/GenBank/DDBJ whole genome shotgun (WGS) entry which is preliminary data.</text>
</comment>
<dbReference type="EMBL" id="JAPFRF010000012">
    <property type="protein sequence ID" value="KAJ7313748.1"/>
    <property type="molecule type" value="Genomic_DNA"/>
</dbReference>
<proteinExistence type="predicted"/>
<keyword evidence="3" id="KW-1185">Reference proteome</keyword>
<gene>
    <name evidence="2" type="ORF">JRQ81_005408</name>
</gene>
<accession>A0A9Q0XI84</accession>
<dbReference type="GO" id="GO:1905515">
    <property type="term" value="P:non-motile cilium assembly"/>
    <property type="evidence" value="ECO:0007669"/>
    <property type="project" value="TreeGrafter"/>
</dbReference>
<dbReference type="Pfam" id="PF19038">
    <property type="entry name" value="Fuz_longin_3"/>
    <property type="match status" value="1"/>
</dbReference>
<evidence type="ECO:0000313" key="3">
    <source>
        <dbReference type="Proteomes" id="UP001142489"/>
    </source>
</evidence>
<dbReference type="Proteomes" id="UP001142489">
    <property type="component" value="Unassembled WGS sequence"/>
</dbReference>
<dbReference type="PANTHER" id="PTHR13559">
    <property type="entry name" value="INTRACELLULAR TRAFFIC PROTEIN-RELATED"/>
    <property type="match status" value="1"/>
</dbReference>
<dbReference type="AlphaFoldDB" id="A0A9Q0XI84"/>
<evidence type="ECO:0000313" key="2">
    <source>
        <dbReference type="EMBL" id="KAJ7313748.1"/>
    </source>
</evidence>
<dbReference type="OrthoDB" id="74835at2759"/>
<dbReference type="GO" id="GO:0016192">
    <property type="term" value="P:vesicle-mediated transport"/>
    <property type="evidence" value="ECO:0007669"/>
    <property type="project" value="InterPro"/>
</dbReference>
<sequence>MAQGSEMPLKERVRVLRSFYALAASTYFPSEKPEESTGALQDDFQAGFSHSPQHCYVVYTTHKAYAIHGKRNQLFLVVKPDVPTFALRSLATSTLHAVTAEDSAF</sequence>
<name>A0A9Q0XI84_9SAUR</name>
<evidence type="ECO:0000259" key="1">
    <source>
        <dbReference type="Pfam" id="PF19038"/>
    </source>
</evidence>
<reference evidence="2" key="1">
    <citation type="journal article" date="2023" name="DNA Res.">
        <title>Chromosome-level genome assembly of Phrynocephalus forsythii using third-generation DNA sequencing and Hi-C analysis.</title>
        <authorList>
            <person name="Qi Y."/>
            <person name="Zhao W."/>
            <person name="Zhao Y."/>
            <person name="Niu C."/>
            <person name="Cao S."/>
            <person name="Zhang Y."/>
        </authorList>
    </citation>
    <scope>NUCLEOTIDE SEQUENCE</scope>
    <source>
        <tissue evidence="2">Muscle</tissue>
    </source>
</reference>
<dbReference type="InterPro" id="IPR043970">
    <property type="entry name" value="FUZ/MON1/HPS1_longin_3"/>
</dbReference>
<protein>
    <recommendedName>
        <fullName evidence="1">FUZ/MON1/HPS1 third Longin domain-containing protein</fullName>
    </recommendedName>
</protein>
<dbReference type="PANTHER" id="PTHR13559:SF1">
    <property type="entry name" value="PROTEIN FUZZY HOMOLOG"/>
    <property type="match status" value="1"/>
</dbReference>
<dbReference type="InterPro" id="IPR026069">
    <property type="entry name" value="Fuzzy"/>
</dbReference>
<organism evidence="2 3">
    <name type="scientific">Phrynocephalus forsythii</name>
    <dbReference type="NCBI Taxonomy" id="171643"/>
    <lineage>
        <taxon>Eukaryota</taxon>
        <taxon>Metazoa</taxon>
        <taxon>Chordata</taxon>
        <taxon>Craniata</taxon>
        <taxon>Vertebrata</taxon>
        <taxon>Euteleostomi</taxon>
        <taxon>Lepidosauria</taxon>
        <taxon>Squamata</taxon>
        <taxon>Bifurcata</taxon>
        <taxon>Unidentata</taxon>
        <taxon>Episquamata</taxon>
        <taxon>Toxicofera</taxon>
        <taxon>Iguania</taxon>
        <taxon>Acrodonta</taxon>
        <taxon>Agamidae</taxon>
        <taxon>Agaminae</taxon>
        <taxon>Phrynocephalus</taxon>
    </lineage>
</organism>
<feature type="domain" description="FUZ/MON1/HPS1 third Longin" evidence="1">
    <location>
        <begin position="9"/>
        <end position="101"/>
    </location>
</feature>